<feature type="non-terminal residue" evidence="1">
    <location>
        <position position="153"/>
    </location>
</feature>
<keyword evidence="2" id="KW-1185">Reference proteome</keyword>
<protein>
    <submittedName>
        <fullName evidence="1">Uncharacterized protein</fullName>
    </submittedName>
</protein>
<dbReference type="Proteomes" id="UP000186817">
    <property type="component" value="Unassembled WGS sequence"/>
</dbReference>
<proteinExistence type="predicted"/>
<organism evidence="1 2">
    <name type="scientific">Symbiodinium microadriaticum</name>
    <name type="common">Dinoflagellate</name>
    <name type="synonym">Zooxanthella microadriatica</name>
    <dbReference type="NCBI Taxonomy" id="2951"/>
    <lineage>
        <taxon>Eukaryota</taxon>
        <taxon>Sar</taxon>
        <taxon>Alveolata</taxon>
        <taxon>Dinophyceae</taxon>
        <taxon>Suessiales</taxon>
        <taxon>Symbiodiniaceae</taxon>
        <taxon>Symbiodinium</taxon>
    </lineage>
</organism>
<reference evidence="1 2" key="1">
    <citation type="submission" date="2016-02" db="EMBL/GenBank/DDBJ databases">
        <title>Genome analysis of coral dinoflagellate symbionts highlights evolutionary adaptations to a symbiotic lifestyle.</title>
        <authorList>
            <person name="Aranda M."/>
            <person name="Li Y."/>
            <person name="Liew Y.J."/>
            <person name="Baumgarten S."/>
            <person name="Simakov O."/>
            <person name="Wilson M."/>
            <person name="Piel J."/>
            <person name="Ashoor H."/>
            <person name="Bougouffa S."/>
            <person name="Bajic V.B."/>
            <person name="Ryu T."/>
            <person name="Ravasi T."/>
            <person name="Bayer T."/>
            <person name="Micklem G."/>
            <person name="Kim H."/>
            <person name="Bhak J."/>
            <person name="Lajeunesse T.C."/>
            <person name="Voolstra C.R."/>
        </authorList>
    </citation>
    <scope>NUCLEOTIDE SEQUENCE [LARGE SCALE GENOMIC DNA]</scope>
    <source>
        <strain evidence="1 2">CCMP2467</strain>
    </source>
</reference>
<evidence type="ECO:0000313" key="2">
    <source>
        <dbReference type="Proteomes" id="UP000186817"/>
    </source>
</evidence>
<dbReference type="AlphaFoldDB" id="A0A1Q9BR36"/>
<dbReference type="EMBL" id="LSRX01006193">
    <property type="protein sequence ID" value="OLP73162.1"/>
    <property type="molecule type" value="Genomic_DNA"/>
</dbReference>
<comment type="caution">
    <text evidence="1">The sequence shown here is derived from an EMBL/GenBank/DDBJ whole genome shotgun (WGS) entry which is preliminary data.</text>
</comment>
<sequence length="153" mass="17228">MEDKYNLDRFLYPSETETSGGSIWTAGGRTGDAVDLLWLFYGDSSETRIGNEHGGGPVPIERLPPYTCGLEIAYHNYNMNGIAFMNIKNQSLAIQGHEEERGMNAVRMYTGPGLCGLYTLHQFHKYNKPRTHHKISTLGDGIVLSFKWEPVME</sequence>
<accession>A0A1Q9BR36</accession>
<name>A0A1Q9BR36_SYMMI</name>
<dbReference type="OrthoDB" id="409259at2759"/>
<evidence type="ECO:0000313" key="1">
    <source>
        <dbReference type="EMBL" id="OLP73162.1"/>
    </source>
</evidence>
<gene>
    <name evidence="1" type="ORF">AK812_SmicGene47710</name>
</gene>